<dbReference type="AlphaFoldDB" id="A0AA36EXY0"/>
<keyword evidence="2" id="KW-0732">Signal</keyword>
<gene>
    <name evidence="3" type="ORF">OCTVUL_1B006617</name>
</gene>
<protein>
    <submittedName>
        <fullName evidence="3">Uncharacterized protein</fullName>
    </submittedName>
</protein>
<keyword evidence="1" id="KW-0472">Membrane</keyword>
<accession>A0AA36EXY0</accession>
<feature type="chain" id="PRO_5041313192" evidence="2">
    <location>
        <begin position="24"/>
        <end position="105"/>
    </location>
</feature>
<evidence type="ECO:0000256" key="2">
    <source>
        <dbReference type="SAM" id="SignalP"/>
    </source>
</evidence>
<sequence length="105" mass="11760">MCLTLLLFFPFVADIFNVPQADGDSRIHQIFPWELNCEKTMNEFSPRVIVIVVGGVVAIVVVSCGSVGGGSHQQQQQQLVGDEGDRRHHNDVEAVRFIFDFIIFL</sequence>
<name>A0AA36EXY0_OCTVU</name>
<evidence type="ECO:0000313" key="4">
    <source>
        <dbReference type="Proteomes" id="UP001162480"/>
    </source>
</evidence>
<dbReference type="Proteomes" id="UP001162480">
    <property type="component" value="Chromosome 2"/>
</dbReference>
<keyword evidence="1" id="KW-1133">Transmembrane helix</keyword>
<proteinExistence type="predicted"/>
<dbReference type="EMBL" id="OX597815">
    <property type="protein sequence ID" value="CAI9718356.1"/>
    <property type="molecule type" value="Genomic_DNA"/>
</dbReference>
<feature type="transmembrane region" description="Helical" evidence="1">
    <location>
        <begin position="47"/>
        <end position="68"/>
    </location>
</feature>
<evidence type="ECO:0000256" key="1">
    <source>
        <dbReference type="SAM" id="Phobius"/>
    </source>
</evidence>
<evidence type="ECO:0000313" key="3">
    <source>
        <dbReference type="EMBL" id="CAI9718356.1"/>
    </source>
</evidence>
<reference evidence="3" key="1">
    <citation type="submission" date="2023-08" db="EMBL/GenBank/DDBJ databases">
        <authorList>
            <person name="Alioto T."/>
            <person name="Alioto T."/>
            <person name="Gomez Garrido J."/>
        </authorList>
    </citation>
    <scope>NUCLEOTIDE SEQUENCE</scope>
</reference>
<keyword evidence="1" id="KW-0812">Transmembrane</keyword>
<keyword evidence="4" id="KW-1185">Reference proteome</keyword>
<feature type="signal peptide" evidence="2">
    <location>
        <begin position="1"/>
        <end position="23"/>
    </location>
</feature>
<organism evidence="3 4">
    <name type="scientific">Octopus vulgaris</name>
    <name type="common">Common octopus</name>
    <dbReference type="NCBI Taxonomy" id="6645"/>
    <lineage>
        <taxon>Eukaryota</taxon>
        <taxon>Metazoa</taxon>
        <taxon>Spiralia</taxon>
        <taxon>Lophotrochozoa</taxon>
        <taxon>Mollusca</taxon>
        <taxon>Cephalopoda</taxon>
        <taxon>Coleoidea</taxon>
        <taxon>Octopodiformes</taxon>
        <taxon>Octopoda</taxon>
        <taxon>Incirrata</taxon>
        <taxon>Octopodidae</taxon>
        <taxon>Octopus</taxon>
    </lineage>
</organism>